<dbReference type="Pfam" id="PF07980">
    <property type="entry name" value="SusD_RagB"/>
    <property type="match status" value="1"/>
</dbReference>
<dbReference type="Pfam" id="PF14322">
    <property type="entry name" value="SusD-like_3"/>
    <property type="match status" value="1"/>
</dbReference>
<dbReference type="InterPro" id="IPR033985">
    <property type="entry name" value="SusD-like_N"/>
</dbReference>
<dbReference type="CDD" id="cd08977">
    <property type="entry name" value="SusD"/>
    <property type="match status" value="1"/>
</dbReference>
<evidence type="ECO:0000256" key="4">
    <source>
        <dbReference type="ARBA" id="ARBA00023136"/>
    </source>
</evidence>
<feature type="domain" description="SusD-like N-terminal" evidence="7">
    <location>
        <begin position="22"/>
        <end position="228"/>
    </location>
</feature>
<evidence type="ECO:0000256" key="3">
    <source>
        <dbReference type="ARBA" id="ARBA00022729"/>
    </source>
</evidence>
<evidence type="ECO:0000256" key="1">
    <source>
        <dbReference type="ARBA" id="ARBA00004442"/>
    </source>
</evidence>
<evidence type="ECO:0000259" key="7">
    <source>
        <dbReference type="Pfam" id="PF14322"/>
    </source>
</evidence>
<comment type="subcellular location">
    <subcellularLocation>
        <location evidence="1">Cell outer membrane</location>
    </subcellularLocation>
</comment>
<dbReference type="Gene3D" id="1.25.40.390">
    <property type="match status" value="1"/>
</dbReference>
<dbReference type="PROSITE" id="PS51257">
    <property type="entry name" value="PROKAR_LIPOPROTEIN"/>
    <property type="match status" value="1"/>
</dbReference>
<reference evidence="8" key="1">
    <citation type="submission" date="2024-05" db="EMBL/GenBank/DDBJ databases">
        <title>Draft Genome Sequences of Flagellimonas sp. MMG031 and Marinobacter sp. MMG032 Isolated from the dinoflagellate Symbiodinium pilosum.</title>
        <authorList>
            <person name="Shikuma N.J."/>
            <person name="Farrell M.V."/>
        </authorList>
    </citation>
    <scope>NUCLEOTIDE SEQUENCE</scope>
    <source>
        <strain evidence="8">MMG031</strain>
    </source>
</reference>
<evidence type="ECO:0000256" key="5">
    <source>
        <dbReference type="ARBA" id="ARBA00023237"/>
    </source>
</evidence>
<dbReference type="RefSeq" id="WP_306014303.1">
    <property type="nucleotide sequence ID" value="NZ_CP157804.1"/>
</dbReference>
<dbReference type="KEGG" id="fld:ABNE31_09070"/>
<name>A0AAU7MWC8_9FLAO</name>
<accession>A0AAU7MWC8</accession>
<gene>
    <name evidence="8" type="ORF">ABNE31_09070</name>
</gene>
<protein>
    <submittedName>
        <fullName evidence="8">RagB/SusD family nutrient uptake outer membrane protein</fullName>
    </submittedName>
</protein>
<proteinExistence type="inferred from homology"/>
<keyword evidence="4" id="KW-0472">Membrane</keyword>
<comment type="similarity">
    <text evidence="2">Belongs to the SusD family.</text>
</comment>
<feature type="domain" description="RagB/SusD" evidence="6">
    <location>
        <begin position="349"/>
        <end position="497"/>
    </location>
</feature>
<evidence type="ECO:0000259" key="6">
    <source>
        <dbReference type="Pfam" id="PF07980"/>
    </source>
</evidence>
<organism evidence="8">
    <name type="scientific">Flagellimonas sp. MMG031</name>
    <dbReference type="NCBI Taxonomy" id="3158549"/>
    <lineage>
        <taxon>Bacteria</taxon>
        <taxon>Pseudomonadati</taxon>
        <taxon>Bacteroidota</taxon>
        <taxon>Flavobacteriia</taxon>
        <taxon>Flavobacteriales</taxon>
        <taxon>Flavobacteriaceae</taxon>
        <taxon>Flagellimonas</taxon>
    </lineage>
</organism>
<keyword evidence="3" id="KW-0732">Signal</keyword>
<evidence type="ECO:0000313" key="8">
    <source>
        <dbReference type="EMBL" id="XBQ21752.1"/>
    </source>
</evidence>
<dbReference type="EMBL" id="CP157804">
    <property type="protein sequence ID" value="XBQ21752.1"/>
    <property type="molecule type" value="Genomic_DNA"/>
</dbReference>
<dbReference type="InterPro" id="IPR011990">
    <property type="entry name" value="TPR-like_helical_dom_sf"/>
</dbReference>
<dbReference type="SUPFAM" id="SSF48452">
    <property type="entry name" value="TPR-like"/>
    <property type="match status" value="1"/>
</dbReference>
<dbReference type="GO" id="GO:0009279">
    <property type="term" value="C:cell outer membrane"/>
    <property type="evidence" value="ECO:0007669"/>
    <property type="project" value="UniProtKB-SubCell"/>
</dbReference>
<sequence length="498" mass="54810">MKKTTYFLQLIIALFLFGCSEDFLDIPPEDSLSKAIFFESQADFEQAINATYAPLRDLQQAGGNAPGSAWGMGELTSDNTYYKFNPNYRAVQDGEGLADHYPNNANATIGAKYVTNYLIIARANQILDLIDDIEFEDQALQSNIKGQALFLRGLSYFDLVQFYGAVPLHTVPVTSRENAALPLSSADEVYAQIVNDVSEAISLLPPKSSQEAGRATRGSARMLLGNVYVVRENWSAASTVLGELINSGEYALLPDYASVFELANKNSSESIFEVQFLEGTEGFASFFPYNQIPMPLTAEQVAAISGVPNSQAINEQGFNIPTPDIIDSYEDGDPRKSVSIDSVNVDGVFYPYINKFWQPHSTPGLTGVNFPIYRYSEALLFYAEALNEAGQSSEAITFLNQVRERVGLAPLAGLDQTALRQAIMDERRVELAFENKRWLDLVRTGTAQAVMTAFGERVKANPQDYYFPDGIAPPPVAFTTISELFPIPAGETLLNPNF</sequence>
<dbReference type="AlphaFoldDB" id="A0AAU7MWC8"/>
<dbReference type="InterPro" id="IPR012944">
    <property type="entry name" value="SusD_RagB_dom"/>
</dbReference>
<evidence type="ECO:0000256" key="2">
    <source>
        <dbReference type="ARBA" id="ARBA00006275"/>
    </source>
</evidence>
<keyword evidence="5" id="KW-0998">Cell outer membrane</keyword>